<dbReference type="AlphaFoldDB" id="A0A6G3X8H7"/>
<reference evidence="1" key="1">
    <citation type="submission" date="2020-01" db="EMBL/GenBank/DDBJ databases">
        <title>Insect and environment-associated Actinomycetes.</title>
        <authorList>
            <person name="Currrie C."/>
            <person name="Chevrette M."/>
            <person name="Carlson C."/>
            <person name="Stubbendieck R."/>
            <person name="Wendt-Pienkowski E."/>
        </authorList>
    </citation>
    <scope>NUCLEOTIDE SEQUENCE</scope>
    <source>
        <strain evidence="1">SID7499</strain>
    </source>
</reference>
<sequence length="81" mass="9003">MVETAVLERHPELALRLRDAGHRLVLRSLFAGGRSIRSLPAERRAQAVTERLTALTAAFDPWALVIAPRTPEQFADYLPAV</sequence>
<accession>A0A6G3X8H7</accession>
<evidence type="ECO:0000313" key="1">
    <source>
        <dbReference type="EMBL" id="NEE13973.1"/>
    </source>
</evidence>
<name>A0A6G3X8H7_9ACTN</name>
<gene>
    <name evidence="1" type="ORF">G3M58_46890</name>
</gene>
<proteinExistence type="predicted"/>
<feature type="non-terminal residue" evidence="1">
    <location>
        <position position="81"/>
    </location>
</feature>
<dbReference type="EMBL" id="JAAGMN010004967">
    <property type="protein sequence ID" value="NEE13973.1"/>
    <property type="molecule type" value="Genomic_DNA"/>
</dbReference>
<comment type="caution">
    <text evidence="1">The sequence shown here is derived from an EMBL/GenBank/DDBJ whole genome shotgun (WGS) entry which is preliminary data.</text>
</comment>
<organism evidence="1">
    <name type="scientific">Streptomyces sp. SID7499</name>
    <dbReference type="NCBI Taxonomy" id="2706086"/>
    <lineage>
        <taxon>Bacteria</taxon>
        <taxon>Bacillati</taxon>
        <taxon>Actinomycetota</taxon>
        <taxon>Actinomycetes</taxon>
        <taxon>Kitasatosporales</taxon>
        <taxon>Streptomycetaceae</taxon>
        <taxon>Streptomyces</taxon>
    </lineage>
</organism>
<protein>
    <submittedName>
        <fullName evidence="1">Uncharacterized protein</fullName>
    </submittedName>
</protein>